<evidence type="ECO:0000313" key="1">
    <source>
        <dbReference type="EMBL" id="GEO81951.1"/>
    </source>
</evidence>
<protein>
    <submittedName>
        <fullName evidence="1">Uncharacterized protein</fullName>
    </submittedName>
</protein>
<name>A0A512H925_9PROT</name>
<reference evidence="1 2" key="1">
    <citation type="submission" date="2019-07" db="EMBL/GenBank/DDBJ databases">
        <title>Whole genome shotgun sequence of Rhodospirillum oryzae NBRC 107573.</title>
        <authorList>
            <person name="Hosoyama A."/>
            <person name="Uohara A."/>
            <person name="Ohji S."/>
            <person name="Ichikawa N."/>
        </authorList>
    </citation>
    <scope>NUCLEOTIDE SEQUENCE [LARGE SCALE GENOMIC DNA]</scope>
    <source>
        <strain evidence="1 2">NBRC 107573</strain>
    </source>
</reference>
<dbReference type="AlphaFoldDB" id="A0A512H925"/>
<dbReference type="Proteomes" id="UP000321567">
    <property type="component" value="Unassembled WGS sequence"/>
</dbReference>
<organism evidence="1 2">
    <name type="scientific">Pararhodospirillum oryzae</name>
    <dbReference type="NCBI Taxonomy" id="478448"/>
    <lineage>
        <taxon>Bacteria</taxon>
        <taxon>Pseudomonadati</taxon>
        <taxon>Pseudomonadota</taxon>
        <taxon>Alphaproteobacteria</taxon>
        <taxon>Rhodospirillales</taxon>
        <taxon>Rhodospirillaceae</taxon>
        <taxon>Pararhodospirillum</taxon>
    </lineage>
</organism>
<dbReference type="RefSeq" id="WP_147163970.1">
    <property type="nucleotide sequence ID" value="NZ_BJZO01000054.1"/>
</dbReference>
<comment type="caution">
    <text evidence="1">The sequence shown here is derived from an EMBL/GenBank/DDBJ whole genome shotgun (WGS) entry which is preliminary data.</text>
</comment>
<accession>A0A512H925</accession>
<keyword evidence="2" id="KW-1185">Reference proteome</keyword>
<evidence type="ECO:0000313" key="2">
    <source>
        <dbReference type="Proteomes" id="UP000321567"/>
    </source>
</evidence>
<proteinExistence type="predicted"/>
<gene>
    <name evidence="1" type="ORF">ROR02_20820</name>
</gene>
<dbReference type="EMBL" id="BJZO01000054">
    <property type="protein sequence ID" value="GEO81951.1"/>
    <property type="molecule type" value="Genomic_DNA"/>
</dbReference>
<sequence>MDGIPRHLALHPITNSVHYLADDVLDIMTWIEVIRSVQHAQDEYDPALCLIIDQMEKRCEALKERIYSVEGDVYYLEDSSLAQSVSQAGPGVV</sequence>